<gene>
    <name evidence="2" type="ORF">bhn_I1210</name>
</gene>
<proteinExistence type="predicted"/>
<feature type="transmembrane region" description="Helical" evidence="1">
    <location>
        <begin position="47"/>
        <end position="73"/>
    </location>
</feature>
<dbReference type="KEGG" id="bhu:bhn_I1210"/>
<name>A0A1D9P1K3_9FIRM</name>
<evidence type="ECO:0000313" key="3">
    <source>
        <dbReference type="Proteomes" id="UP000179284"/>
    </source>
</evidence>
<accession>A0A1D9P1K3</accession>
<feature type="transmembrane region" description="Helical" evidence="1">
    <location>
        <begin position="85"/>
        <end position="106"/>
    </location>
</feature>
<keyword evidence="1" id="KW-0472">Membrane</keyword>
<evidence type="ECO:0000256" key="1">
    <source>
        <dbReference type="SAM" id="Phobius"/>
    </source>
</evidence>
<keyword evidence="1" id="KW-1133">Transmembrane helix</keyword>
<dbReference type="Proteomes" id="UP000179284">
    <property type="component" value="Chromosome I"/>
</dbReference>
<evidence type="ECO:0000313" key="2">
    <source>
        <dbReference type="EMBL" id="AOZ96244.1"/>
    </source>
</evidence>
<reference evidence="3" key="1">
    <citation type="submission" date="2016-10" db="EMBL/GenBank/DDBJ databases">
        <title>The complete genome sequence of the rumen bacterium Butyrivibrio hungatei MB2003.</title>
        <authorList>
            <person name="Palevich N."/>
            <person name="Kelly W.J."/>
            <person name="Leahy S.C."/>
            <person name="Altermann E."/>
            <person name="Rakonjac J."/>
            <person name="Attwood G.T."/>
        </authorList>
    </citation>
    <scope>NUCLEOTIDE SEQUENCE [LARGE SCALE GENOMIC DNA]</scope>
    <source>
        <strain evidence="3">MB2003</strain>
    </source>
</reference>
<protein>
    <submittedName>
        <fullName evidence="2">Uncharacterized protein</fullName>
    </submittedName>
</protein>
<dbReference type="EMBL" id="CP017831">
    <property type="protein sequence ID" value="AOZ96244.1"/>
    <property type="molecule type" value="Genomic_DNA"/>
</dbReference>
<sequence>MILAPLSKKSLYILIVVSLILIPAAYGIGAVFLKCSSDRNGHGIDGVGAAIISSLIFNIMIFASFGAYIIILIKVIQSILHYKDISNYLMIIPLLPIICVVALYCYNSYTLKKEQATFSADDYAAMIEEYKFRHSHEENGETVLDAYEYLSSEVASDSYLLIARLHFDESKIKSIVDEAIPILMKDLEGDKLCYHKYYDGTDHYLPTSIEYWEYTAETGSLVVKFVHEDETREIKIMY</sequence>
<feature type="transmembrane region" description="Helical" evidence="1">
    <location>
        <begin position="12"/>
        <end position="35"/>
    </location>
</feature>
<organism evidence="2 3">
    <name type="scientific">Butyrivibrio hungatei</name>
    <dbReference type="NCBI Taxonomy" id="185008"/>
    <lineage>
        <taxon>Bacteria</taxon>
        <taxon>Bacillati</taxon>
        <taxon>Bacillota</taxon>
        <taxon>Clostridia</taxon>
        <taxon>Lachnospirales</taxon>
        <taxon>Lachnospiraceae</taxon>
        <taxon>Butyrivibrio</taxon>
    </lineage>
</organism>
<keyword evidence="1" id="KW-0812">Transmembrane</keyword>
<keyword evidence="3" id="KW-1185">Reference proteome</keyword>
<dbReference type="AlphaFoldDB" id="A0A1D9P1K3"/>